<dbReference type="Proteomes" id="UP000216057">
    <property type="component" value="Unassembled WGS sequence"/>
</dbReference>
<reference evidence="1 2" key="1">
    <citation type="journal article" date="2017" name="BMC Genomics">
        <title>Comparative genomic and phylogenomic analyses of the Bifidobacteriaceae family.</title>
        <authorList>
            <person name="Lugli G.A."/>
            <person name="Milani C."/>
            <person name="Turroni F."/>
            <person name="Duranti S."/>
            <person name="Mancabelli L."/>
            <person name="Mangifesta M."/>
            <person name="Ferrario C."/>
            <person name="Modesto M."/>
            <person name="Mattarelli P."/>
            <person name="Jiri K."/>
            <person name="van Sinderen D."/>
            <person name="Ventura M."/>
        </authorList>
    </citation>
    <scope>NUCLEOTIDE SEQUENCE [LARGE SCALE GENOMIC DNA]</scope>
    <source>
        <strain evidence="1 2">DSM 100216</strain>
    </source>
</reference>
<evidence type="ECO:0000313" key="2">
    <source>
        <dbReference type="Proteomes" id="UP000216057"/>
    </source>
</evidence>
<evidence type="ECO:0000313" key="1">
    <source>
        <dbReference type="EMBL" id="OZG68270.1"/>
    </source>
</evidence>
<gene>
    <name evidence="1" type="ORF">BEUL_1283</name>
</gene>
<organism evidence="1 2">
    <name type="scientific">Bifidobacterium eulemuris</name>
    <dbReference type="NCBI Taxonomy" id="1765219"/>
    <lineage>
        <taxon>Bacteria</taxon>
        <taxon>Bacillati</taxon>
        <taxon>Actinomycetota</taxon>
        <taxon>Actinomycetes</taxon>
        <taxon>Bifidobacteriales</taxon>
        <taxon>Bifidobacteriaceae</taxon>
        <taxon>Bifidobacterium</taxon>
    </lineage>
</organism>
<dbReference type="EMBL" id="MWWZ01000006">
    <property type="protein sequence ID" value="OZG68270.1"/>
    <property type="molecule type" value="Genomic_DNA"/>
</dbReference>
<proteinExistence type="predicted"/>
<dbReference type="AlphaFoldDB" id="A0A261GA26"/>
<comment type="caution">
    <text evidence="1">The sequence shown here is derived from an EMBL/GenBank/DDBJ whole genome shotgun (WGS) entry which is preliminary data.</text>
</comment>
<dbReference type="RefSeq" id="WP_226805690.1">
    <property type="nucleotide sequence ID" value="NZ_CP062938.1"/>
</dbReference>
<protein>
    <submittedName>
        <fullName evidence="1">Phage protein</fullName>
    </submittedName>
</protein>
<sequence length="363" mass="40316">MASATTRLAQLSDMQQQLHSQLVETYVAACRKMWLSLTPQDWWNDAVVMGAASRTAMLELQMVAAARRAGIEYADQTLRLIGQLPQGVVQQLVYPRVNTDPWLVAARPADSYRSEAVKNPSVRPDEWPSSDDAAYETVSEWIQAALGRIDATSSIDVQMAGTQATIDRYRGSKVLSYRRVLHPELSKSGSCGLCIVAADRWYSTANLMPLHVRCKCGVAPAGSDEDPGLDLNKADLDRLYAEAGSNKAEDLVNVRVKTISHGELGPVLTAAEARETDNPVPGVESKEWRTPDRATTVEQLQRMKNRAIEFSKHYKEVRDGGKEVSFRYEGRTYVFKPSSHLNQAWAYQRSMLNQVTALLDKAA</sequence>
<accession>A0A261GA26</accession>
<name>A0A261GA26_9BIFI</name>